<dbReference type="SUPFAM" id="SSF56112">
    <property type="entry name" value="Protein kinase-like (PK-like)"/>
    <property type="match status" value="1"/>
</dbReference>
<evidence type="ECO:0000313" key="5">
    <source>
        <dbReference type="Proteomes" id="UP000631114"/>
    </source>
</evidence>
<dbReference type="InterPro" id="IPR011009">
    <property type="entry name" value="Kinase-like_dom_sf"/>
</dbReference>
<accession>A0A835IFD4</accession>
<evidence type="ECO:0000259" key="3">
    <source>
        <dbReference type="PROSITE" id="PS50011"/>
    </source>
</evidence>
<dbReference type="Pfam" id="PF07714">
    <property type="entry name" value="PK_Tyr_Ser-Thr"/>
    <property type="match status" value="1"/>
</dbReference>
<gene>
    <name evidence="4" type="ORF">IFM89_027297</name>
</gene>
<evidence type="ECO:0000256" key="1">
    <source>
        <dbReference type="ARBA" id="ARBA00022741"/>
    </source>
</evidence>
<dbReference type="OrthoDB" id="4062651at2759"/>
<dbReference type="AlphaFoldDB" id="A0A835IFD4"/>
<dbReference type="Gene3D" id="1.10.510.10">
    <property type="entry name" value="Transferase(Phosphotransferase) domain 1"/>
    <property type="match status" value="1"/>
</dbReference>
<keyword evidence="1" id="KW-0547">Nucleotide-binding</keyword>
<organism evidence="4 5">
    <name type="scientific">Coptis chinensis</name>
    <dbReference type="NCBI Taxonomy" id="261450"/>
    <lineage>
        <taxon>Eukaryota</taxon>
        <taxon>Viridiplantae</taxon>
        <taxon>Streptophyta</taxon>
        <taxon>Embryophyta</taxon>
        <taxon>Tracheophyta</taxon>
        <taxon>Spermatophyta</taxon>
        <taxon>Magnoliopsida</taxon>
        <taxon>Ranunculales</taxon>
        <taxon>Ranunculaceae</taxon>
        <taxon>Coptidoideae</taxon>
        <taxon>Coptis</taxon>
    </lineage>
</organism>
<comment type="caution">
    <text evidence="4">The sequence shown here is derived from an EMBL/GenBank/DDBJ whole genome shotgun (WGS) entry which is preliminary data.</text>
</comment>
<dbReference type="InterPro" id="IPR001245">
    <property type="entry name" value="Ser-Thr/Tyr_kinase_cat_dom"/>
</dbReference>
<evidence type="ECO:0000313" key="4">
    <source>
        <dbReference type="EMBL" id="KAF9615949.1"/>
    </source>
</evidence>
<dbReference type="PROSITE" id="PS00108">
    <property type="entry name" value="PROTEIN_KINASE_ST"/>
    <property type="match status" value="1"/>
</dbReference>
<feature type="domain" description="Protein kinase" evidence="3">
    <location>
        <begin position="1"/>
        <end position="211"/>
    </location>
</feature>
<dbReference type="GO" id="GO:0007166">
    <property type="term" value="P:cell surface receptor signaling pathway"/>
    <property type="evidence" value="ECO:0007669"/>
    <property type="project" value="InterPro"/>
</dbReference>
<dbReference type="InterPro" id="IPR045274">
    <property type="entry name" value="WAK-like"/>
</dbReference>
<dbReference type="InterPro" id="IPR008271">
    <property type="entry name" value="Ser/Thr_kinase_AS"/>
</dbReference>
<dbReference type="GO" id="GO:0005524">
    <property type="term" value="F:ATP binding"/>
    <property type="evidence" value="ECO:0007669"/>
    <property type="project" value="UniProtKB-KW"/>
</dbReference>
<sequence>MNIPWARSLWHEGTLPDQRVVAIKMSKITDASQVGQFINEVVILTQINHRNVVKLLGCCLETEVPMLVYEFVSNGTLFQHIHKMTGVSSSISWEDRLRIAAETAGALAYLHSAASTPIIHRDVKSTNILLDENYTAKVADFGASSYGVVLAELLTGEKPLSFERSEEQRNLATHFIVSMKENGMLELLEAGILNEGKTEQVHSRCTCNEMS</sequence>
<dbReference type="Gene3D" id="3.30.200.20">
    <property type="entry name" value="Phosphorylase Kinase, domain 1"/>
    <property type="match status" value="1"/>
</dbReference>
<dbReference type="GO" id="GO:0005886">
    <property type="term" value="C:plasma membrane"/>
    <property type="evidence" value="ECO:0007669"/>
    <property type="project" value="TreeGrafter"/>
</dbReference>
<dbReference type="PROSITE" id="PS50011">
    <property type="entry name" value="PROTEIN_KINASE_DOM"/>
    <property type="match status" value="1"/>
</dbReference>
<reference evidence="4 5" key="1">
    <citation type="submission" date="2020-10" db="EMBL/GenBank/DDBJ databases">
        <title>The Coptis chinensis genome and diversification of protoberbering-type alkaloids.</title>
        <authorList>
            <person name="Wang B."/>
            <person name="Shu S."/>
            <person name="Song C."/>
            <person name="Liu Y."/>
        </authorList>
    </citation>
    <scope>NUCLEOTIDE SEQUENCE [LARGE SCALE GENOMIC DNA]</scope>
    <source>
        <strain evidence="4">HL-2020</strain>
        <tissue evidence="4">Leaf</tissue>
    </source>
</reference>
<dbReference type="GO" id="GO:0004674">
    <property type="term" value="F:protein serine/threonine kinase activity"/>
    <property type="evidence" value="ECO:0007669"/>
    <property type="project" value="TreeGrafter"/>
</dbReference>
<keyword evidence="5" id="KW-1185">Reference proteome</keyword>
<keyword evidence="2" id="KW-0067">ATP-binding</keyword>
<dbReference type="PANTHER" id="PTHR27005:SF283">
    <property type="entry name" value="OS02G0633066 PROTEIN"/>
    <property type="match status" value="1"/>
</dbReference>
<dbReference type="Proteomes" id="UP000631114">
    <property type="component" value="Unassembled WGS sequence"/>
</dbReference>
<dbReference type="EMBL" id="JADFTS010000003">
    <property type="protein sequence ID" value="KAF9615949.1"/>
    <property type="molecule type" value="Genomic_DNA"/>
</dbReference>
<evidence type="ECO:0000256" key="2">
    <source>
        <dbReference type="ARBA" id="ARBA00022840"/>
    </source>
</evidence>
<dbReference type="InterPro" id="IPR000719">
    <property type="entry name" value="Prot_kinase_dom"/>
</dbReference>
<protein>
    <recommendedName>
        <fullName evidence="3">Protein kinase domain-containing protein</fullName>
    </recommendedName>
</protein>
<name>A0A835IFD4_9MAGN</name>
<dbReference type="SMART" id="SM00220">
    <property type="entry name" value="S_TKc"/>
    <property type="match status" value="1"/>
</dbReference>
<dbReference type="PANTHER" id="PTHR27005">
    <property type="entry name" value="WALL-ASSOCIATED RECEPTOR KINASE-LIKE 21"/>
    <property type="match status" value="1"/>
</dbReference>
<proteinExistence type="predicted"/>
<dbReference type="FunFam" id="3.30.200.20:FF:001332">
    <property type="entry name" value="Wall-associated receptor kinase-like 10"/>
    <property type="match status" value="1"/>
</dbReference>